<evidence type="ECO:0000313" key="3">
    <source>
        <dbReference type="EMBL" id="RBW51548.1"/>
    </source>
</evidence>
<dbReference type="Gene3D" id="3.40.50.150">
    <property type="entry name" value="Vaccinia Virus protein VP39"/>
    <property type="match status" value="1"/>
</dbReference>
<sequence>MLIVSPHQSAVVRAALSAPGIGGIELVNGSMSRKPSGKREARCANFNSDSVDAMIPLPSQLVYGTAIPARLPILRKNWSFGLAEDVKLQSQDAVHLRL</sequence>
<dbReference type="Pfam" id="PF02384">
    <property type="entry name" value="N6_Mtase"/>
    <property type="match status" value="1"/>
</dbReference>
<dbReference type="EMBL" id="QOCE01000045">
    <property type="protein sequence ID" value="RBW51548.1"/>
    <property type="molecule type" value="Genomic_DNA"/>
</dbReference>
<dbReference type="OrthoDB" id="9806213at2"/>
<dbReference type="InterPro" id="IPR029063">
    <property type="entry name" value="SAM-dependent_MTases_sf"/>
</dbReference>
<dbReference type="Proteomes" id="UP000252706">
    <property type="component" value="Unassembled WGS sequence"/>
</dbReference>
<dbReference type="GO" id="GO:0008170">
    <property type="term" value="F:N-methyltransferase activity"/>
    <property type="evidence" value="ECO:0007669"/>
    <property type="project" value="InterPro"/>
</dbReference>
<dbReference type="InterPro" id="IPR003356">
    <property type="entry name" value="DNA_methylase_A-5"/>
</dbReference>
<proteinExistence type="inferred from homology"/>
<evidence type="ECO:0000259" key="2">
    <source>
        <dbReference type="Pfam" id="PF02384"/>
    </source>
</evidence>
<evidence type="ECO:0000256" key="1">
    <source>
        <dbReference type="ARBA" id="ARBA00006594"/>
    </source>
</evidence>
<organism evidence="3 4">
    <name type="scientific">Phaeobacter gallaeciensis</name>
    <dbReference type="NCBI Taxonomy" id="60890"/>
    <lineage>
        <taxon>Bacteria</taxon>
        <taxon>Pseudomonadati</taxon>
        <taxon>Pseudomonadota</taxon>
        <taxon>Alphaproteobacteria</taxon>
        <taxon>Rhodobacterales</taxon>
        <taxon>Roseobacteraceae</taxon>
        <taxon>Phaeobacter</taxon>
    </lineage>
</organism>
<accession>A0A366WMX3</accession>
<comment type="caution">
    <text evidence="3">The sequence shown here is derived from an EMBL/GenBank/DDBJ whole genome shotgun (WGS) entry which is preliminary data.</text>
</comment>
<evidence type="ECO:0000313" key="4">
    <source>
        <dbReference type="Proteomes" id="UP000252706"/>
    </source>
</evidence>
<feature type="domain" description="DNA methylase adenine-specific" evidence="2">
    <location>
        <begin position="15"/>
        <end position="78"/>
    </location>
</feature>
<gene>
    <name evidence="3" type="ORF">DS909_18315</name>
</gene>
<comment type="similarity">
    <text evidence="1">Belongs to the N(4)/N(6)-methyltransferase family.</text>
</comment>
<dbReference type="AlphaFoldDB" id="A0A366WMX3"/>
<reference evidence="3 4" key="1">
    <citation type="submission" date="2018-07" db="EMBL/GenBank/DDBJ databases">
        <title>Modular assembly of carbohydrate-degrading microbial communities in the ocean.</title>
        <authorList>
            <person name="Enke T.N."/>
            <person name="Datta M.S."/>
            <person name="Schwartzman J.A."/>
            <person name="Cermak N."/>
            <person name="Schmitz D.A."/>
            <person name="Barrere J."/>
            <person name="Cordero O.X."/>
        </authorList>
    </citation>
    <scope>NUCLEOTIDE SEQUENCE [LARGE SCALE GENOMIC DNA]</scope>
    <source>
        <strain evidence="3 4">C3M10</strain>
    </source>
</reference>
<dbReference type="GO" id="GO:0003677">
    <property type="term" value="F:DNA binding"/>
    <property type="evidence" value="ECO:0007669"/>
    <property type="project" value="InterPro"/>
</dbReference>
<dbReference type="RefSeq" id="WP_113824903.1">
    <property type="nucleotide sequence ID" value="NZ_QOCE01000045.1"/>
</dbReference>
<name>A0A366WMX3_9RHOB</name>
<protein>
    <recommendedName>
        <fullName evidence="2">DNA methylase adenine-specific domain-containing protein</fullName>
    </recommendedName>
</protein>